<sequence length="75" mass="8413">MIPEFELLADKVARLAELTHALRAENAALRHELAGQTAKNLDMQQRIEQAQDRVLALIQLLPPEVVNQDQEEDAA</sequence>
<protein>
    <submittedName>
        <fullName evidence="1">DUF904 domain-containing protein</fullName>
    </submittedName>
</protein>
<dbReference type="EMBL" id="JACOGG010000021">
    <property type="protein sequence ID" value="MBC3936802.1"/>
    <property type="molecule type" value="Genomic_DNA"/>
</dbReference>
<proteinExistence type="predicted"/>
<dbReference type="Proteomes" id="UP000612361">
    <property type="component" value="Unassembled WGS sequence"/>
</dbReference>
<gene>
    <name evidence="1" type="ORF">H8K47_15655</name>
</gene>
<evidence type="ECO:0000313" key="2">
    <source>
        <dbReference type="Proteomes" id="UP000612361"/>
    </source>
</evidence>
<name>A0A923KWP4_9BURK</name>
<accession>A0A923KWP4</accession>
<dbReference type="AlphaFoldDB" id="A0A923KWP4"/>
<reference evidence="1" key="1">
    <citation type="submission" date="2020-08" db="EMBL/GenBank/DDBJ databases">
        <title>Novel species isolated from subtropical streams in China.</title>
        <authorList>
            <person name="Lu H."/>
        </authorList>
    </citation>
    <scope>NUCLEOTIDE SEQUENCE</scope>
    <source>
        <strain evidence="1">CY7W</strain>
    </source>
</reference>
<comment type="caution">
    <text evidence="1">The sequence shown here is derived from an EMBL/GenBank/DDBJ whole genome shotgun (WGS) entry which is preliminary data.</text>
</comment>
<organism evidence="1 2">
    <name type="scientific">Undibacterium rugosum</name>
    <dbReference type="NCBI Taxonomy" id="2762291"/>
    <lineage>
        <taxon>Bacteria</taxon>
        <taxon>Pseudomonadati</taxon>
        <taxon>Pseudomonadota</taxon>
        <taxon>Betaproteobacteria</taxon>
        <taxon>Burkholderiales</taxon>
        <taxon>Oxalobacteraceae</taxon>
        <taxon>Undibacterium</taxon>
    </lineage>
</organism>
<keyword evidence="2" id="KW-1185">Reference proteome</keyword>
<evidence type="ECO:0000313" key="1">
    <source>
        <dbReference type="EMBL" id="MBC3936802.1"/>
    </source>
</evidence>